<evidence type="ECO:0000256" key="1">
    <source>
        <dbReference type="SAM" id="MobiDB-lite"/>
    </source>
</evidence>
<organism evidence="2 3">
    <name type="scientific">Kwoniella europaea PYCC6329</name>
    <dbReference type="NCBI Taxonomy" id="1423913"/>
    <lineage>
        <taxon>Eukaryota</taxon>
        <taxon>Fungi</taxon>
        <taxon>Dikarya</taxon>
        <taxon>Basidiomycota</taxon>
        <taxon>Agaricomycotina</taxon>
        <taxon>Tremellomycetes</taxon>
        <taxon>Tremellales</taxon>
        <taxon>Cryptococcaceae</taxon>
        <taxon>Kwoniella</taxon>
    </lineage>
</organism>
<dbReference type="Proteomes" id="UP001358614">
    <property type="component" value="Chromosome 1"/>
</dbReference>
<proteinExistence type="predicted"/>
<feature type="region of interest" description="Disordered" evidence="1">
    <location>
        <begin position="159"/>
        <end position="242"/>
    </location>
</feature>
<dbReference type="KEGG" id="ker:91100756"/>
<dbReference type="RefSeq" id="XP_066081861.1">
    <property type="nucleotide sequence ID" value="XM_066225764.1"/>
</dbReference>
<keyword evidence="3" id="KW-1185">Reference proteome</keyword>
<accession>A0AAX4KCI1</accession>
<dbReference type="EMBL" id="CP144089">
    <property type="protein sequence ID" value="WWD03894.1"/>
    <property type="molecule type" value="Genomic_DNA"/>
</dbReference>
<sequence>MSYPEEGWYPPWDTGEADLSVQLLPDDAPPAVREEAERRDRYIDLSHRLRTYTQPVDTRHLYRDARAMLRDVNGCTSDLTVRQAKWQIILRLLLSSIHIRLNHPWRAYRTVVGAYQAIEELAEQGVIFEDGIWLQMRNTTFHFYASLYPHAQAKAVAGGLRSTSPLESSESESEIEGSDDDDKDEEEEVVEGSGSDVESRTSHIIVPSSPSSTATGSSASARNPLATSVNSSTAVSTQPRPAAIIQNEDDTDLRSGNYDPLLDELASEMQTLIDVESIEPRPGDITQLVYRALMSPFDSEDHVHNLRALLGAVICEDEEEDEGMLYDA</sequence>
<protein>
    <submittedName>
        <fullName evidence="2">Uncharacterized protein</fullName>
    </submittedName>
</protein>
<dbReference type="AlphaFoldDB" id="A0AAX4KCI1"/>
<gene>
    <name evidence="2" type="ORF">V865_001952</name>
</gene>
<evidence type="ECO:0000313" key="2">
    <source>
        <dbReference type="EMBL" id="WWD03894.1"/>
    </source>
</evidence>
<feature type="compositionally biased region" description="Low complexity" evidence="1">
    <location>
        <begin position="207"/>
        <end position="237"/>
    </location>
</feature>
<reference evidence="2 3" key="1">
    <citation type="submission" date="2024-01" db="EMBL/GenBank/DDBJ databases">
        <title>Comparative genomics of Cryptococcus and Kwoniella reveals pathogenesis evolution and contrasting modes of karyotype evolution via chromosome fusion or intercentromeric recombination.</title>
        <authorList>
            <person name="Coelho M.A."/>
            <person name="David-Palma M."/>
            <person name="Shea T."/>
            <person name="Bowers K."/>
            <person name="McGinley-Smith S."/>
            <person name="Mohammad A.W."/>
            <person name="Gnirke A."/>
            <person name="Yurkov A.M."/>
            <person name="Nowrousian M."/>
            <person name="Sun S."/>
            <person name="Cuomo C.A."/>
            <person name="Heitman J."/>
        </authorList>
    </citation>
    <scope>NUCLEOTIDE SEQUENCE [LARGE SCALE GENOMIC DNA]</scope>
    <source>
        <strain evidence="2 3">PYCC6329</strain>
    </source>
</reference>
<evidence type="ECO:0000313" key="3">
    <source>
        <dbReference type="Proteomes" id="UP001358614"/>
    </source>
</evidence>
<dbReference type="GeneID" id="91100756"/>
<feature type="compositionally biased region" description="Acidic residues" evidence="1">
    <location>
        <begin position="169"/>
        <end position="190"/>
    </location>
</feature>
<name>A0AAX4KCI1_9TREE</name>